<accession>A0A6M3J429</accession>
<name>A0A6M3J429_9ZZZZ</name>
<gene>
    <name evidence="1" type="ORF">MM415B00601_0022</name>
</gene>
<evidence type="ECO:0000313" key="1">
    <source>
        <dbReference type="EMBL" id="QJA63662.1"/>
    </source>
</evidence>
<proteinExistence type="predicted"/>
<dbReference type="AlphaFoldDB" id="A0A6M3J429"/>
<dbReference type="EMBL" id="MT141502">
    <property type="protein sequence ID" value="QJA63662.1"/>
    <property type="molecule type" value="Genomic_DNA"/>
</dbReference>
<organism evidence="1">
    <name type="scientific">viral metagenome</name>
    <dbReference type="NCBI Taxonomy" id="1070528"/>
    <lineage>
        <taxon>unclassified sequences</taxon>
        <taxon>metagenomes</taxon>
        <taxon>organismal metagenomes</taxon>
    </lineage>
</organism>
<protein>
    <submittedName>
        <fullName evidence="1">Putative capsid protein</fullName>
    </submittedName>
</protein>
<reference evidence="1" key="1">
    <citation type="submission" date="2020-03" db="EMBL/GenBank/DDBJ databases">
        <title>The deep terrestrial virosphere.</title>
        <authorList>
            <person name="Holmfeldt K."/>
            <person name="Nilsson E."/>
            <person name="Simone D."/>
            <person name="Lopez-Fernandez M."/>
            <person name="Wu X."/>
            <person name="de Brujin I."/>
            <person name="Lundin D."/>
            <person name="Andersson A."/>
            <person name="Bertilsson S."/>
            <person name="Dopson M."/>
        </authorList>
    </citation>
    <scope>NUCLEOTIDE SEQUENCE</scope>
    <source>
        <strain evidence="1">MM415B00601</strain>
    </source>
</reference>
<sequence>MLALMGTAGLKDFADLAASIEVRNTLVLGSTMYVIAGDTFYSVNTAGAVTTITAGVLSTTTGSVYMAHDGANIMVVDPGVDGYTYNGAGNLTVIADADFPTPSSLTWQDGYFIVSEESSGKFFISGLYDPTAWDALDYATAEADPDNLKRIFMDNLNLWQFGGKTTEVGYNSGAADFPFSRYGNLLLNHGTAAPDSVASGDNGLFWLTEKRQVVRADGFSPVIVSTRQLEHAMAGYSSVSDAKGWCYTLEGHTFYHIVFPAANASWEYNVETKLWHQRRSYPVYADGSERRHRANCYAWFNGKHMVGDYQNGKIYEWDMDTYTDNSEVIRRYRVTQATHADGKNIFFHRFDLEMEAGTGLISGGTAWAGATNYALGDRVVPTVANGCVYEVTTDGGSSGASEPAWPITAGDTVTDGDLTWTCQGAIPQAVLSWSDDGGHTYGNEHWGGFGALGQYSVRTFFNRLGRSRDRRFKISVTGLAKSVILGAFMDLEIGSS</sequence>